<dbReference type="Proteomes" id="UP000650467">
    <property type="component" value="Unassembled WGS sequence"/>
</dbReference>
<protein>
    <submittedName>
        <fullName evidence="3">Uncharacterized protein</fullName>
    </submittedName>
</protein>
<dbReference type="Pfam" id="PF10494">
    <property type="entry name" value="Stk19"/>
    <property type="match status" value="2"/>
</dbReference>
<evidence type="ECO:0000313" key="4">
    <source>
        <dbReference type="Proteomes" id="UP000650467"/>
    </source>
</evidence>
<comment type="similarity">
    <text evidence="1">Belongs to the STK19 family.</text>
</comment>
<feature type="compositionally biased region" description="Gly residues" evidence="2">
    <location>
        <begin position="540"/>
        <end position="550"/>
    </location>
</feature>
<feature type="region of interest" description="Disordered" evidence="2">
    <location>
        <begin position="401"/>
        <end position="422"/>
    </location>
</feature>
<name>A0A835VVX7_CHLIN</name>
<dbReference type="InterPro" id="IPR018865">
    <property type="entry name" value="STK19-like"/>
</dbReference>
<evidence type="ECO:0000256" key="2">
    <source>
        <dbReference type="SAM" id="MobiDB-lite"/>
    </source>
</evidence>
<gene>
    <name evidence="3" type="ORF">HXX76_010675</name>
</gene>
<feature type="compositionally biased region" description="Low complexity" evidence="2">
    <location>
        <begin position="402"/>
        <end position="422"/>
    </location>
</feature>
<accession>A0A835VVX7</accession>
<feature type="region of interest" description="Disordered" evidence="2">
    <location>
        <begin position="447"/>
        <end position="478"/>
    </location>
</feature>
<dbReference type="OrthoDB" id="10261701at2759"/>
<feature type="region of interest" description="Disordered" evidence="2">
    <location>
        <begin position="531"/>
        <end position="564"/>
    </location>
</feature>
<evidence type="ECO:0000256" key="1">
    <source>
        <dbReference type="ARBA" id="ARBA00093458"/>
    </source>
</evidence>
<sequence length="705" mass="68257">MADLGQLERAKRRRLQEAYGDLRPAQGGPDRQAKLRDLLTGAMADAGASAALGSGSAAGAAGGPASVEATQALAAAAAANLAAVVSTDKRRPLVTGRRAAATAAAAAAGSAGLATTSGWAGPGGAGSPAAAWASPWGAARAGSAVAGGATAPNGTAGSCSRAGGGGGGANAQRAPPPGPMAGGFIPDTDPITRLSQLPTAVAVLQRSVTPGGGKSGSLRIAAGLAARLAAGGSAAGATPGGGGGTAAALAAAAEAAAAARADAEEDAILAAAELPSDIELALMSLRADFRAHAACAALPPLALRSQLAAAGLRDRGSVERQLDEQRQAGRVRLFRLPTGKDEFGILLTSDYRDIVRRAADAAAAAAAAAGAGAGAGASARVSAGGGGATMSLPASFGFRAPAADGGQAHPHQQQAGNGFAAADPAAAAPAARVLSYGAYGSAEDYETPSAHHGHAYGNGGSGSGTSGGGGGGGGHAARAAAAAGGGATRRDSKWHTAAEVFLGRVVDRYNDFELSSDHLLRLLRLGPGLGAAAGSSTPGGQAGAGGGGAGTPAASRHAPAAGAGEAAAGPCTAAEAEDVVSLLLHLGCLGRHTDGDADAYVMAVPGAGKVVKSVADGRRELLMWLSKRQHQEAPEKTICELRLQRSCLPPLYHIRDLVGRGSARRIEAAVGPMIKLTPLGVAAAAAAAAAGKKPATGARRRQQPS</sequence>
<organism evidence="3 4">
    <name type="scientific">Chlamydomonas incerta</name>
    <dbReference type="NCBI Taxonomy" id="51695"/>
    <lineage>
        <taxon>Eukaryota</taxon>
        <taxon>Viridiplantae</taxon>
        <taxon>Chlorophyta</taxon>
        <taxon>core chlorophytes</taxon>
        <taxon>Chlorophyceae</taxon>
        <taxon>CS clade</taxon>
        <taxon>Chlamydomonadales</taxon>
        <taxon>Chlamydomonadaceae</taxon>
        <taxon>Chlamydomonas</taxon>
    </lineage>
</organism>
<dbReference type="PANTHER" id="PTHR15243">
    <property type="entry name" value="SERINE/THREONINE-PROTEIN KINASE 19"/>
    <property type="match status" value="1"/>
</dbReference>
<evidence type="ECO:0000313" key="3">
    <source>
        <dbReference type="EMBL" id="KAG2429895.1"/>
    </source>
</evidence>
<comment type="caution">
    <text evidence="3">The sequence shown here is derived from an EMBL/GenBank/DDBJ whole genome shotgun (WGS) entry which is preliminary data.</text>
</comment>
<feature type="compositionally biased region" description="Low complexity" evidence="2">
    <location>
        <begin position="551"/>
        <end position="564"/>
    </location>
</feature>
<reference evidence="3" key="1">
    <citation type="journal article" date="2020" name="bioRxiv">
        <title>Comparative genomics of Chlamydomonas.</title>
        <authorList>
            <person name="Craig R.J."/>
            <person name="Hasan A.R."/>
            <person name="Ness R.W."/>
            <person name="Keightley P.D."/>
        </authorList>
    </citation>
    <scope>NUCLEOTIDE SEQUENCE</scope>
    <source>
        <strain evidence="3">SAG 7.73</strain>
    </source>
</reference>
<feature type="compositionally biased region" description="Gly residues" evidence="2">
    <location>
        <begin position="456"/>
        <end position="475"/>
    </location>
</feature>
<proteinExistence type="inferred from homology"/>
<dbReference type="PANTHER" id="PTHR15243:SF0">
    <property type="entry name" value="SERINE_THREONINE-PROTEIN KINASE 19"/>
    <property type="match status" value="1"/>
</dbReference>
<keyword evidence="4" id="KW-1185">Reference proteome</keyword>
<dbReference type="AlphaFoldDB" id="A0A835VVX7"/>
<dbReference type="EMBL" id="JAEHOC010000029">
    <property type="protein sequence ID" value="KAG2429895.1"/>
    <property type="molecule type" value="Genomic_DNA"/>
</dbReference>
<feature type="region of interest" description="Disordered" evidence="2">
    <location>
        <begin position="153"/>
        <end position="173"/>
    </location>
</feature>